<protein>
    <recommendedName>
        <fullName evidence="4">GTP cyclohydrolase II</fullName>
        <ecNumber evidence="4">3.5.4.25</ecNumber>
    </recommendedName>
</protein>
<dbReference type="GO" id="GO:0009231">
    <property type="term" value="P:riboflavin biosynthetic process"/>
    <property type="evidence" value="ECO:0007669"/>
    <property type="project" value="UniProtKB-UniPathway"/>
</dbReference>
<accession>U2RX96</accession>
<dbReference type="UniPathway" id="UPA00275"/>
<keyword evidence="5" id="KW-0686">Riboflavin biosynthesis</keyword>
<name>U2RX96_9ACTN</name>
<evidence type="ECO:0000256" key="3">
    <source>
        <dbReference type="ARBA" id="ARBA00005520"/>
    </source>
</evidence>
<keyword evidence="6" id="KW-0479">Metal-binding</keyword>
<gene>
    <name evidence="14" type="primary">ribA</name>
    <name evidence="14" type="ORF">HMPREF0682_2593</name>
</gene>
<dbReference type="InterPro" id="IPR000926">
    <property type="entry name" value="RibA"/>
</dbReference>
<evidence type="ECO:0000256" key="7">
    <source>
        <dbReference type="ARBA" id="ARBA00022741"/>
    </source>
</evidence>
<reference evidence="14" key="1">
    <citation type="submission" date="2013-08" db="EMBL/GenBank/DDBJ databases">
        <authorList>
            <person name="Durkin A.S."/>
            <person name="Haft D.R."/>
            <person name="McCorrison J."/>
            <person name="Torralba M."/>
            <person name="Gillis M."/>
            <person name="Haft D.H."/>
            <person name="Methe B."/>
            <person name="Sutton G."/>
            <person name="Nelson K.E."/>
        </authorList>
    </citation>
    <scope>NUCLEOTIDE SEQUENCE [LARGE SCALE GENOMIC DNA]</scope>
    <source>
        <strain evidence="14">F0233</strain>
    </source>
</reference>
<comment type="similarity">
    <text evidence="3">In the N-terminal section; belongs to the DHBP synthase family.</text>
</comment>
<dbReference type="CDD" id="cd00641">
    <property type="entry name" value="GTP_cyclohydro2"/>
    <property type="match status" value="1"/>
</dbReference>
<dbReference type="PANTHER" id="PTHR21327">
    <property type="entry name" value="GTP CYCLOHYDROLASE II-RELATED"/>
    <property type="match status" value="1"/>
</dbReference>
<dbReference type="NCBIfam" id="NF001591">
    <property type="entry name" value="PRK00393.1"/>
    <property type="match status" value="1"/>
</dbReference>
<comment type="caution">
    <text evidence="14">The sequence shown here is derived from an EMBL/GenBank/DDBJ whole genome shotgun (WGS) entry which is preliminary data.</text>
</comment>
<evidence type="ECO:0000256" key="5">
    <source>
        <dbReference type="ARBA" id="ARBA00022619"/>
    </source>
</evidence>
<comment type="function">
    <text evidence="11">Catalyzes the conversion of GTP to 2,5-diamino-6-ribosylamino-4(3H)-pyrimidinone 5'-phosphate (DARP), formate and pyrophosphate.</text>
</comment>
<evidence type="ECO:0000256" key="8">
    <source>
        <dbReference type="ARBA" id="ARBA00022801"/>
    </source>
</evidence>
<dbReference type="EC" id="3.5.4.25" evidence="4"/>
<keyword evidence="15" id="KW-1185">Reference proteome</keyword>
<dbReference type="SUPFAM" id="SSF142695">
    <property type="entry name" value="RibA-like"/>
    <property type="match status" value="1"/>
</dbReference>
<dbReference type="NCBIfam" id="TIGR00505">
    <property type="entry name" value="ribA"/>
    <property type="match status" value="1"/>
</dbReference>
<keyword evidence="7" id="KW-0547">Nucleotide-binding</keyword>
<dbReference type="GO" id="GO:0005829">
    <property type="term" value="C:cytosol"/>
    <property type="evidence" value="ECO:0007669"/>
    <property type="project" value="TreeGrafter"/>
</dbReference>
<evidence type="ECO:0000259" key="13">
    <source>
        <dbReference type="Pfam" id="PF00925"/>
    </source>
</evidence>
<evidence type="ECO:0000256" key="12">
    <source>
        <dbReference type="ARBA" id="ARBA00049295"/>
    </source>
</evidence>
<dbReference type="AlphaFoldDB" id="U2RX96"/>
<dbReference type="Gene3D" id="3.40.50.10990">
    <property type="entry name" value="GTP cyclohydrolase II"/>
    <property type="match status" value="1"/>
</dbReference>
<evidence type="ECO:0000256" key="4">
    <source>
        <dbReference type="ARBA" id="ARBA00012762"/>
    </source>
</evidence>
<feature type="domain" description="GTP cyclohydrolase II" evidence="13">
    <location>
        <begin position="28"/>
        <end position="183"/>
    </location>
</feature>
<keyword evidence="10" id="KW-0342">GTP-binding</keyword>
<dbReference type="GO" id="GO:0046872">
    <property type="term" value="F:metal ion binding"/>
    <property type="evidence" value="ECO:0007669"/>
    <property type="project" value="UniProtKB-KW"/>
</dbReference>
<keyword evidence="9" id="KW-0862">Zinc</keyword>
<dbReference type="Proteomes" id="UP000017052">
    <property type="component" value="Unassembled WGS sequence"/>
</dbReference>
<dbReference type="FunFam" id="3.40.50.10990:FF:000001">
    <property type="entry name" value="Riboflavin biosynthesis protein RibBA"/>
    <property type="match status" value="1"/>
</dbReference>
<organism evidence="14 15">
    <name type="scientific">Propionibacterium acidifaciens F0233</name>
    <dbReference type="NCBI Taxonomy" id="553198"/>
    <lineage>
        <taxon>Bacteria</taxon>
        <taxon>Bacillati</taxon>
        <taxon>Actinomycetota</taxon>
        <taxon>Actinomycetes</taxon>
        <taxon>Propionibacteriales</taxon>
        <taxon>Propionibacteriaceae</taxon>
        <taxon>Propionibacterium</taxon>
    </lineage>
</organism>
<evidence type="ECO:0000256" key="10">
    <source>
        <dbReference type="ARBA" id="ARBA00023134"/>
    </source>
</evidence>
<comment type="catalytic activity">
    <reaction evidence="12">
        <text>GTP + 4 H2O = 2,5-diamino-6-hydroxy-4-(5-phosphoribosylamino)-pyrimidine + formate + 2 phosphate + 3 H(+)</text>
        <dbReference type="Rhea" id="RHEA:23704"/>
        <dbReference type="ChEBI" id="CHEBI:15377"/>
        <dbReference type="ChEBI" id="CHEBI:15378"/>
        <dbReference type="ChEBI" id="CHEBI:15740"/>
        <dbReference type="ChEBI" id="CHEBI:37565"/>
        <dbReference type="ChEBI" id="CHEBI:43474"/>
        <dbReference type="ChEBI" id="CHEBI:58614"/>
        <dbReference type="EC" id="3.5.4.25"/>
    </reaction>
</comment>
<dbReference type="GO" id="GO:0003935">
    <property type="term" value="F:GTP cyclohydrolase II activity"/>
    <property type="evidence" value="ECO:0007669"/>
    <property type="project" value="UniProtKB-EC"/>
</dbReference>
<evidence type="ECO:0000256" key="6">
    <source>
        <dbReference type="ARBA" id="ARBA00022723"/>
    </source>
</evidence>
<sequence length="213" mass="23010">MSAQRMDAMPAEAAMTEIAPGVECTDPVTLPTQWGTFTAQCWRINGVEHMSLVSPIGAAGAPLVRVHSECLTGDVLGSHRCDCGEQLHAAMDRIADEGGALVYLRDHEGRGIGLFDKLRAYRLQEQGADTVTANELLGLPAEARDYGSAATILRGIGMTSIRLLTNNPAKAVGLRAAGIEVVALEPDQVRARPENISYLRTKRDRMHHLLDLD</sequence>
<dbReference type="PANTHER" id="PTHR21327:SF18">
    <property type="entry name" value="3,4-DIHYDROXY-2-BUTANONE 4-PHOSPHATE SYNTHASE"/>
    <property type="match status" value="1"/>
</dbReference>
<evidence type="ECO:0000256" key="11">
    <source>
        <dbReference type="ARBA" id="ARBA00043932"/>
    </source>
</evidence>
<dbReference type="GO" id="GO:0008686">
    <property type="term" value="F:3,4-dihydroxy-2-butanone-4-phosphate synthase activity"/>
    <property type="evidence" value="ECO:0007669"/>
    <property type="project" value="TreeGrafter"/>
</dbReference>
<dbReference type="GeneID" id="95360935"/>
<dbReference type="RefSeq" id="WP_021797219.1">
    <property type="nucleotide sequence ID" value="NZ_ACVN02000141.1"/>
</dbReference>
<evidence type="ECO:0000256" key="2">
    <source>
        <dbReference type="ARBA" id="ARBA00004853"/>
    </source>
</evidence>
<comment type="cofactor">
    <cofactor evidence="1">
        <name>Zn(2+)</name>
        <dbReference type="ChEBI" id="CHEBI:29105"/>
    </cofactor>
</comment>
<evidence type="ECO:0000256" key="9">
    <source>
        <dbReference type="ARBA" id="ARBA00022833"/>
    </source>
</evidence>
<evidence type="ECO:0000313" key="14">
    <source>
        <dbReference type="EMBL" id="ERK58173.1"/>
    </source>
</evidence>
<dbReference type="InterPro" id="IPR032677">
    <property type="entry name" value="GTP_cyclohydro_II"/>
</dbReference>
<keyword evidence="8" id="KW-0378">Hydrolase</keyword>
<comment type="pathway">
    <text evidence="2">Cofactor biosynthesis; riboflavin biosynthesis; 5-amino-6-(D-ribitylamino)uracil from GTP: step 1/4.</text>
</comment>
<dbReference type="Pfam" id="PF00925">
    <property type="entry name" value="GTP_cyclohydro2"/>
    <property type="match status" value="1"/>
</dbReference>
<proteinExistence type="inferred from homology"/>
<dbReference type="GO" id="GO:0005525">
    <property type="term" value="F:GTP binding"/>
    <property type="evidence" value="ECO:0007669"/>
    <property type="project" value="UniProtKB-KW"/>
</dbReference>
<dbReference type="InterPro" id="IPR036144">
    <property type="entry name" value="RibA-like_sf"/>
</dbReference>
<evidence type="ECO:0000256" key="1">
    <source>
        <dbReference type="ARBA" id="ARBA00001947"/>
    </source>
</evidence>
<dbReference type="EMBL" id="ACVN02000141">
    <property type="protein sequence ID" value="ERK58173.1"/>
    <property type="molecule type" value="Genomic_DNA"/>
</dbReference>
<evidence type="ECO:0000313" key="15">
    <source>
        <dbReference type="Proteomes" id="UP000017052"/>
    </source>
</evidence>